<sequence length="424" mass="47314">MVKNISYKNRYIMKHLFKTISLLFALLLVISCTDVEKAQFATDSTAPGIVSNCNVINGAGKALITYDLPTDEDLLYVKATYKLNDGTNMEVKASAYINELEVVGFGKAAEHDITLIAVDRSGNESEPVVVKISPADNPIYEIFSQMKVTSDFGGLAFNWENKERVDITITVTTPDEHGQMITAQNFYSNSKIGQGYIRGYSTETSETEGRRFAVVISDHWGNQTAIKDSLYFPIYETEISSDRYAKYIIPGYGDPGRYNSSSDWPKLWNGSWGTNNDHYHTKVGLSSPINLGMNLGRLVKLSRIKYYQRSGGSKWQYLYAHGNPKRFRVWGTPTTDGVQLDITEPGNDWILLTEFTSVKPSGLPLGSTNADDQQLGGLDGEDVLIPIDAPAVRWIRLEVLETWGGVTDFVHIAELTYYGKEETN</sequence>
<dbReference type="AlphaFoldDB" id="A0A139LS14"/>
<feature type="domain" description="DUF5126" evidence="4">
    <location>
        <begin position="138"/>
        <end position="240"/>
    </location>
</feature>
<feature type="signal peptide" evidence="1">
    <location>
        <begin position="1"/>
        <end position="37"/>
    </location>
</feature>
<proteinExistence type="predicted"/>
<feature type="chain" id="PRO_5007487517" description="DUF4959 domain-containing protein" evidence="1">
    <location>
        <begin position="38"/>
        <end position="424"/>
    </location>
</feature>
<evidence type="ECO:0008006" key="7">
    <source>
        <dbReference type="Google" id="ProtNLM"/>
    </source>
</evidence>
<dbReference type="Pfam" id="PF16323">
    <property type="entry name" value="DUF4959"/>
    <property type="match status" value="1"/>
</dbReference>
<dbReference type="PATRIC" id="fig|329854.7.peg.1034"/>
<keyword evidence="1" id="KW-0732">Signal</keyword>
<dbReference type="Gene3D" id="2.60.120.260">
    <property type="entry name" value="Galactose-binding domain-like"/>
    <property type="match status" value="1"/>
</dbReference>
<accession>A0A139LS14</accession>
<evidence type="ECO:0000259" key="3">
    <source>
        <dbReference type="Pfam" id="PF16391"/>
    </source>
</evidence>
<gene>
    <name evidence="5" type="ORF">HMPREF2531_01022</name>
</gene>
<dbReference type="PROSITE" id="PS51257">
    <property type="entry name" value="PROKAR_LIPOPROTEIN"/>
    <property type="match status" value="1"/>
</dbReference>
<dbReference type="InterPro" id="IPR032164">
    <property type="entry name" value="DUF5000"/>
</dbReference>
<comment type="caution">
    <text evidence="5">The sequence shown here is derived from an EMBL/GenBank/DDBJ whole genome shotgun (WGS) entry which is preliminary data.</text>
</comment>
<protein>
    <recommendedName>
        <fullName evidence="7">DUF4959 domain-containing protein</fullName>
    </recommendedName>
</protein>
<dbReference type="InterPro" id="IPR032527">
    <property type="entry name" value="DUF4959"/>
</dbReference>
<dbReference type="Pfam" id="PF17166">
    <property type="entry name" value="DUF5126"/>
    <property type="match status" value="1"/>
</dbReference>
<dbReference type="Proteomes" id="UP000070319">
    <property type="component" value="Unassembled WGS sequence"/>
</dbReference>
<reference evidence="5 6" key="1">
    <citation type="submission" date="2016-02" db="EMBL/GenBank/DDBJ databases">
        <authorList>
            <person name="Wen L."/>
            <person name="He K."/>
            <person name="Yang H."/>
        </authorList>
    </citation>
    <scope>NUCLEOTIDE SEQUENCE [LARGE SCALE GENOMIC DNA]</scope>
    <source>
        <strain evidence="5 6">KLE1704</strain>
    </source>
</reference>
<dbReference type="EMBL" id="LTDF01000046">
    <property type="protein sequence ID" value="KXT54210.1"/>
    <property type="molecule type" value="Genomic_DNA"/>
</dbReference>
<feature type="domain" description="DUF5000" evidence="3">
    <location>
        <begin position="268"/>
        <end position="419"/>
    </location>
</feature>
<evidence type="ECO:0000259" key="2">
    <source>
        <dbReference type="Pfam" id="PF16323"/>
    </source>
</evidence>
<evidence type="ECO:0000259" key="4">
    <source>
        <dbReference type="Pfam" id="PF17166"/>
    </source>
</evidence>
<evidence type="ECO:0000313" key="6">
    <source>
        <dbReference type="Proteomes" id="UP000070319"/>
    </source>
</evidence>
<name>A0A139LS14_9BACE</name>
<evidence type="ECO:0000313" key="5">
    <source>
        <dbReference type="EMBL" id="KXT54210.1"/>
    </source>
</evidence>
<evidence type="ECO:0000256" key="1">
    <source>
        <dbReference type="SAM" id="SignalP"/>
    </source>
</evidence>
<feature type="domain" description="DUF4959" evidence="2">
    <location>
        <begin position="31"/>
        <end position="134"/>
    </location>
</feature>
<dbReference type="InterPro" id="IPR033431">
    <property type="entry name" value="DUF5126"/>
</dbReference>
<organism evidence="5">
    <name type="scientific">Bacteroides intestinalis</name>
    <dbReference type="NCBI Taxonomy" id="329854"/>
    <lineage>
        <taxon>Bacteria</taxon>
        <taxon>Pseudomonadati</taxon>
        <taxon>Bacteroidota</taxon>
        <taxon>Bacteroidia</taxon>
        <taxon>Bacteroidales</taxon>
        <taxon>Bacteroidaceae</taxon>
        <taxon>Bacteroides</taxon>
    </lineage>
</organism>
<dbReference type="Pfam" id="PF16391">
    <property type="entry name" value="DUF5000"/>
    <property type="match status" value="1"/>
</dbReference>